<reference evidence="5" key="1">
    <citation type="submission" date="2020-01" db="EMBL/GenBank/DDBJ databases">
        <authorList>
            <person name="Meier V. D."/>
            <person name="Meier V D."/>
        </authorList>
    </citation>
    <scope>NUCLEOTIDE SEQUENCE</scope>
    <source>
        <strain evidence="5">HLG_WM_MAG_10</strain>
    </source>
</reference>
<feature type="transmembrane region" description="Helical" evidence="1">
    <location>
        <begin position="761"/>
        <end position="781"/>
    </location>
</feature>
<accession>A0A6S6RYQ6</accession>
<dbReference type="Gene3D" id="2.130.10.10">
    <property type="entry name" value="YVTN repeat-like/Quinoprotein amine dehydrogenase"/>
    <property type="match status" value="3"/>
</dbReference>
<dbReference type="SUPFAM" id="SSF55874">
    <property type="entry name" value="ATPase domain of HSP90 chaperone/DNA topoisomerase II/histidine kinase"/>
    <property type="match status" value="1"/>
</dbReference>
<dbReference type="InterPro" id="IPR013783">
    <property type="entry name" value="Ig-like_fold"/>
</dbReference>
<dbReference type="InterPro" id="IPR011110">
    <property type="entry name" value="Reg_prop"/>
</dbReference>
<sequence length="1005" mass="116264">MSLRLLYLLCFLGLNFLTVQAQHPYAWDLTVEDGLPSLEVYDLYQDRKGYMWIGTEKGVCKYNGNEFFYYQNKEELSEALAGIQEDPAGRIWMRNFKDQIFYVEDDSLHYFELPQKITIQDFLVDTRGSIWIIDRTKDSLYCYEDSGRWKSWEVYSAETTLNGHGLTSIIEDKEQSIYVTSRIGLFKCMDGRIDFITNKNLAKSVIDSTVLIPAHLFKDKENTLFLLQNSVRSTYQISQLLDRQVGIVWGFYRDAFSKTRNHTLRVDEENTIWQLTLDGGLGPIFNSSTTSKLDSTLLLFPKEGISDFVIDREGNYWISSLSKGVHVIPNLKIQQYTATNSVLKYDRVGLIEKRDSQTLFINTEEGNIVSYNTNDNTLKKTIEVPKGKYNQLFWNKGVLLINGLMYQGVYDLSHTLSKKYKYNILESNVRNSIVYKQKWVINLKSTGAIVYSLTKSIGSEKIPEELFSYVNLKTRKKNELKIYSKKLTNVSSFCVISDEENDRVLIARDDSLMCYPERERPYPILEDEGGVIRGIYMEKSPDGIIWICTINSGIYALDKNLRVKHHFTIRDGLINNKIKKIKIDGDHLWLLSGQGVQRFNSKTKESRIYTKADGLLTHEIRDIAIVNNKVWLSTAKGLISFDKNLPSKNVVPLSIYLKRIAIHDKDRPVASHYNLNYQQNSLTIYVEGVAYRSRGTFQYKYRMLGIDSTWISQPSTINVMRFPQLSPGAYTFQVKAINEDGVESNETIDVQFFITKPYWQLWWVQGLFFLSIVLLIVAGVLTRVRNKQRAEEQQNAMNKLRMKALQSQMNPHFIFNVLTAVQNLWLQHKNELAMELQSSFAKLLRKIFQNSSKKVISMEETKDFLDNYLNLEQIRFENQVHIDFEIEEELFDNYFIPPLLIQPIIENSFKHGLFHKPTDKKLSIAIRKEGAYVYCSIEDNGVGRLVNAEIAKRSSGLTTTQKRLLILQYDVLKVLHPHNNLKITDLKDANGAALGTRVELWIPFI</sequence>
<dbReference type="Pfam" id="PF07495">
    <property type="entry name" value="Y_Y_Y"/>
    <property type="match status" value="1"/>
</dbReference>
<keyword evidence="2" id="KW-0732">Signal</keyword>
<dbReference type="SUPFAM" id="SSF101898">
    <property type="entry name" value="NHL repeat"/>
    <property type="match status" value="1"/>
</dbReference>
<dbReference type="SUPFAM" id="SSF63829">
    <property type="entry name" value="Calcium-dependent phosphotriesterase"/>
    <property type="match status" value="1"/>
</dbReference>
<evidence type="ECO:0000259" key="3">
    <source>
        <dbReference type="Pfam" id="PF06580"/>
    </source>
</evidence>
<gene>
    <name evidence="5" type="ORF">HELGO_WM30320</name>
</gene>
<feature type="domain" description="Signal transduction histidine kinase internal region" evidence="3">
    <location>
        <begin position="801"/>
        <end position="879"/>
    </location>
</feature>
<dbReference type="AlphaFoldDB" id="A0A6S6RYQ6"/>
<evidence type="ECO:0000313" key="5">
    <source>
        <dbReference type="EMBL" id="CAA6800528.1"/>
    </source>
</evidence>
<evidence type="ECO:0000256" key="1">
    <source>
        <dbReference type="SAM" id="Phobius"/>
    </source>
</evidence>
<dbReference type="GO" id="GO:0016020">
    <property type="term" value="C:membrane"/>
    <property type="evidence" value="ECO:0007669"/>
    <property type="project" value="InterPro"/>
</dbReference>
<dbReference type="EMBL" id="CACVAQ010000054">
    <property type="protein sequence ID" value="CAA6800528.1"/>
    <property type="molecule type" value="Genomic_DNA"/>
</dbReference>
<evidence type="ECO:0000256" key="2">
    <source>
        <dbReference type="SAM" id="SignalP"/>
    </source>
</evidence>
<dbReference type="InterPro" id="IPR010559">
    <property type="entry name" value="Sig_transdc_His_kin_internal"/>
</dbReference>
<proteinExistence type="predicted"/>
<name>A0A6S6RYQ6_9BACT</name>
<dbReference type="PANTHER" id="PTHR34220">
    <property type="entry name" value="SENSOR HISTIDINE KINASE YPDA"/>
    <property type="match status" value="1"/>
</dbReference>
<feature type="domain" description="Two component regulator three Y" evidence="4">
    <location>
        <begin position="694"/>
        <end position="754"/>
    </location>
</feature>
<dbReference type="Gene3D" id="2.60.40.10">
    <property type="entry name" value="Immunoglobulins"/>
    <property type="match status" value="1"/>
</dbReference>
<dbReference type="Gene3D" id="3.30.565.10">
    <property type="entry name" value="Histidine kinase-like ATPase, C-terminal domain"/>
    <property type="match status" value="1"/>
</dbReference>
<keyword evidence="1" id="KW-0812">Transmembrane</keyword>
<dbReference type="InterPro" id="IPR015943">
    <property type="entry name" value="WD40/YVTN_repeat-like_dom_sf"/>
</dbReference>
<dbReference type="InterPro" id="IPR011123">
    <property type="entry name" value="Y_Y_Y"/>
</dbReference>
<protein>
    <recommendedName>
        <fullName evidence="6">Signal transduction histidine kinase internal region domain-containing protein</fullName>
    </recommendedName>
</protein>
<evidence type="ECO:0008006" key="6">
    <source>
        <dbReference type="Google" id="ProtNLM"/>
    </source>
</evidence>
<dbReference type="Pfam" id="PF06580">
    <property type="entry name" value="His_kinase"/>
    <property type="match status" value="1"/>
</dbReference>
<evidence type="ECO:0000259" key="4">
    <source>
        <dbReference type="Pfam" id="PF07495"/>
    </source>
</evidence>
<keyword evidence="1" id="KW-1133">Transmembrane helix</keyword>
<feature type="signal peptide" evidence="2">
    <location>
        <begin position="1"/>
        <end position="21"/>
    </location>
</feature>
<dbReference type="Pfam" id="PF07494">
    <property type="entry name" value="Reg_prop"/>
    <property type="match status" value="1"/>
</dbReference>
<dbReference type="InterPro" id="IPR036890">
    <property type="entry name" value="HATPase_C_sf"/>
</dbReference>
<feature type="chain" id="PRO_5028206210" description="Signal transduction histidine kinase internal region domain-containing protein" evidence="2">
    <location>
        <begin position="22"/>
        <end position="1005"/>
    </location>
</feature>
<dbReference type="PANTHER" id="PTHR34220:SF7">
    <property type="entry name" value="SENSOR HISTIDINE KINASE YPDA"/>
    <property type="match status" value="1"/>
</dbReference>
<organism evidence="5">
    <name type="scientific">uncultured Aureispira sp</name>
    <dbReference type="NCBI Taxonomy" id="1331704"/>
    <lineage>
        <taxon>Bacteria</taxon>
        <taxon>Pseudomonadati</taxon>
        <taxon>Bacteroidota</taxon>
        <taxon>Saprospiria</taxon>
        <taxon>Saprospirales</taxon>
        <taxon>Saprospiraceae</taxon>
        <taxon>Aureispira</taxon>
        <taxon>environmental samples</taxon>
    </lineage>
</organism>
<dbReference type="GO" id="GO:0000155">
    <property type="term" value="F:phosphorelay sensor kinase activity"/>
    <property type="evidence" value="ECO:0007669"/>
    <property type="project" value="InterPro"/>
</dbReference>
<keyword evidence="1" id="KW-0472">Membrane</keyword>
<dbReference type="InterPro" id="IPR050640">
    <property type="entry name" value="Bact_2-comp_sensor_kinase"/>
</dbReference>